<feature type="binding site" evidence="6">
    <location>
        <position position="299"/>
    </location>
    <ligand>
        <name>D-dopa</name>
        <dbReference type="ChEBI" id="CHEBI:149689"/>
    </ligand>
</feature>
<organism evidence="9 10">
    <name type="scientific">Rhodotorula mucilaginosa</name>
    <name type="common">Yeast</name>
    <name type="synonym">Rhodotorula rubra</name>
    <dbReference type="NCBI Taxonomy" id="5537"/>
    <lineage>
        <taxon>Eukaryota</taxon>
        <taxon>Fungi</taxon>
        <taxon>Dikarya</taxon>
        <taxon>Basidiomycota</taxon>
        <taxon>Pucciniomycotina</taxon>
        <taxon>Microbotryomycetes</taxon>
        <taxon>Sporidiobolales</taxon>
        <taxon>Sporidiobolaceae</taxon>
        <taxon>Rhodotorula</taxon>
    </lineage>
</organism>
<evidence type="ECO:0000256" key="6">
    <source>
        <dbReference type="PIRSR" id="PIRSR000189-1"/>
    </source>
</evidence>
<name>A0A9P7B9R9_RHOMI</name>
<dbReference type="PIRSF" id="PIRSF000189">
    <property type="entry name" value="D-aa_oxidase"/>
    <property type="match status" value="1"/>
</dbReference>
<dbReference type="InterPro" id="IPR023209">
    <property type="entry name" value="DAO"/>
</dbReference>
<dbReference type="PANTHER" id="PTHR11530:SF11">
    <property type="entry name" value="D-ASPARTATE OXIDASE"/>
    <property type="match status" value="1"/>
</dbReference>
<dbReference type="SUPFAM" id="SSF54373">
    <property type="entry name" value="FAD-linked reductases, C-terminal domain"/>
    <property type="match status" value="1"/>
</dbReference>
<reference evidence="9 10" key="1">
    <citation type="submission" date="2020-11" db="EMBL/GenBank/DDBJ databases">
        <title>Kefir isolates.</title>
        <authorList>
            <person name="Marcisauskas S."/>
            <person name="Kim Y."/>
            <person name="Blasche S."/>
        </authorList>
    </citation>
    <scope>NUCLEOTIDE SEQUENCE [LARGE SCALE GENOMIC DNA]</scope>
    <source>
        <strain evidence="9 10">KR</strain>
    </source>
</reference>
<dbReference type="GO" id="GO:0019478">
    <property type="term" value="P:D-amino acid catabolic process"/>
    <property type="evidence" value="ECO:0007669"/>
    <property type="project" value="TreeGrafter"/>
</dbReference>
<evidence type="ECO:0000256" key="4">
    <source>
        <dbReference type="ARBA" id="ARBA00022827"/>
    </source>
</evidence>
<dbReference type="Gene3D" id="3.30.9.10">
    <property type="entry name" value="D-Amino Acid Oxidase, subunit A, domain 2"/>
    <property type="match status" value="1"/>
</dbReference>
<dbReference type="Proteomes" id="UP000777482">
    <property type="component" value="Unassembled WGS sequence"/>
</dbReference>
<evidence type="ECO:0000256" key="7">
    <source>
        <dbReference type="SAM" id="MobiDB-lite"/>
    </source>
</evidence>
<keyword evidence="4 6" id="KW-0274">FAD</keyword>
<dbReference type="OrthoDB" id="2015447at2759"/>
<dbReference type="AlphaFoldDB" id="A0A9P7B9R9"/>
<feature type="binding site" evidence="6">
    <location>
        <begin position="46"/>
        <end position="47"/>
    </location>
    <ligand>
        <name>FAD</name>
        <dbReference type="ChEBI" id="CHEBI:57692"/>
    </ligand>
</feature>
<gene>
    <name evidence="9" type="ORF">C6P46_006003</name>
</gene>
<evidence type="ECO:0000256" key="5">
    <source>
        <dbReference type="ARBA" id="ARBA00023002"/>
    </source>
</evidence>
<proteinExistence type="inferred from homology"/>
<dbReference type="SUPFAM" id="SSF51971">
    <property type="entry name" value="Nucleotide-binding domain"/>
    <property type="match status" value="1"/>
</dbReference>
<dbReference type="GO" id="GO:0071949">
    <property type="term" value="F:FAD binding"/>
    <property type="evidence" value="ECO:0007669"/>
    <property type="project" value="InterPro"/>
</dbReference>
<dbReference type="EMBL" id="PUHQ01000007">
    <property type="protein sequence ID" value="KAG0665909.1"/>
    <property type="molecule type" value="Genomic_DNA"/>
</dbReference>
<evidence type="ECO:0000313" key="10">
    <source>
        <dbReference type="Proteomes" id="UP000777482"/>
    </source>
</evidence>
<evidence type="ECO:0000313" key="9">
    <source>
        <dbReference type="EMBL" id="KAG0665909.1"/>
    </source>
</evidence>
<evidence type="ECO:0000256" key="2">
    <source>
        <dbReference type="ARBA" id="ARBA00006730"/>
    </source>
</evidence>
<dbReference type="GO" id="GO:0003884">
    <property type="term" value="F:D-amino-acid oxidase activity"/>
    <property type="evidence" value="ECO:0007669"/>
    <property type="project" value="InterPro"/>
</dbReference>
<keyword evidence="5" id="KW-0560">Oxidoreductase</keyword>
<keyword evidence="10" id="KW-1185">Reference proteome</keyword>
<feature type="binding site" evidence="6">
    <location>
        <position position="331"/>
    </location>
    <ligand>
        <name>D-dopa</name>
        <dbReference type="ChEBI" id="CHEBI:149689"/>
    </ligand>
</feature>
<dbReference type="PANTHER" id="PTHR11530">
    <property type="entry name" value="D-AMINO ACID OXIDASE"/>
    <property type="match status" value="1"/>
</dbReference>
<evidence type="ECO:0000256" key="1">
    <source>
        <dbReference type="ARBA" id="ARBA00001974"/>
    </source>
</evidence>
<sequence>MTTQCAIVVGAGVVGLSTAIKLLEAGYKVDIVARDLPGDPLSIEYTSPWAGAHHVSVATGADMRLHEFDARTFKVMSELIEQDPHVPLYFATQREYREEPEPTGEDAALSQLSLMSRYHPNFRWLDPSELPEGTVCGATFTCILIHTPGYLAYLLDRVKSLGGRVHRCGALTSLSDAFEVDPSLANANVLLNCTGLGARRLVPDLKVFPTRGQLVIVNAPKGQLVSGVAPEQTRGGLLRKTQPRLTTPDTPPRDPRPRADMSRRIKERCLDLEPELLPPNKRGGTIDDLEVVQEAVGLRPTREGGIRIEADIIDNGRGDKIPLVHNYGHGGYGFQSSWATAEAAADLVKTVLARGLTSSGTVRTARL</sequence>
<evidence type="ECO:0000256" key="3">
    <source>
        <dbReference type="ARBA" id="ARBA00022630"/>
    </source>
</evidence>
<accession>A0A9P7B9R9</accession>
<keyword evidence="3" id="KW-0285">Flavoprotein</keyword>
<dbReference type="Gene3D" id="3.40.50.720">
    <property type="entry name" value="NAD(P)-binding Rossmann-like Domain"/>
    <property type="match status" value="1"/>
</dbReference>
<comment type="caution">
    <text evidence="9">The sequence shown here is derived from an EMBL/GenBank/DDBJ whole genome shotgun (WGS) entry which is preliminary data.</text>
</comment>
<dbReference type="InterPro" id="IPR006076">
    <property type="entry name" value="FAD-dep_OxRdtase"/>
</dbReference>
<feature type="binding site" evidence="6">
    <location>
        <position position="194"/>
    </location>
    <ligand>
        <name>FAD</name>
        <dbReference type="ChEBI" id="CHEBI:57692"/>
    </ligand>
</feature>
<protein>
    <recommendedName>
        <fullName evidence="8">FAD dependent oxidoreductase domain-containing protein</fullName>
    </recommendedName>
</protein>
<dbReference type="Pfam" id="PF01266">
    <property type="entry name" value="DAO"/>
    <property type="match status" value="1"/>
</dbReference>
<comment type="cofactor">
    <cofactor evidence="1 6">
        <name>FAD</name>
        <dbReference type="ChEBI" id="CHEBI:57692"/>
    </cofactor>
</comment>
<dbReference type="GO" id="GO:0005737">
    <property type="term" value="C:cytoplasm"/>
    <property type="evidence" value="ECO:0007669"/>
    <property type="project" value="TreeGrafter"/>
</dbReference>
<feature type="compositionally biased region" description="Basic and acidic residues" evidence="7">
    <location>
        <begin position="251"/>
        <end position="261"/>
    </location>
</feature>
<feature type="region of interest" description="Disordered" evidence="7">
    <location>
        <begin position="230"/>
        <end position="261"/>
    </location>
</feature>
<feature type="domain" description="FAD dependent oxidoreductase" evidence="8">
    <location>
        <begin position="7"/>
        <end position="347"/>
    </location>
</feature>
<comment type="similarity">
    <text evidence="2">Belongs to the DAMOX/DASOX family.</text>
</comment>
<evidence type="ECO:0000259" key="8">
    <source>
        <dbReference type="Pfam" id="PF01266"/>
    </source>
</evidence>